<dbReference type="InterPro" id="IPR043917">
    <property type="entry name" value="DUF5753"/>
</dbReference>
<name>A0ABT2JJC8_9PSEU</name>
<dbReference type="Pfam" id="PF13560">
    <property type="entry name" value="HTH_31"/>
    <property type="match status" value="1"/>
</dbReference>
<dbReference type="InterPro" id="IPR001387">
    <property type="entry name" value="Cro/C1-type_HTH"/>
</dbReference>
<dbReference type="CDD" id="cd00093">
    <property type="entry name" value="HTH_XRE"/>
    <property type="match status" value="1"/>
</dbReference>
<organism evidence="2 3">
    <name type="scientific">Actinophytocola gossypii</name>
    <dbReference type="NCBI Taxonomy" id="2812003"/>
    <lineage>
        <taxon>Bacteria</taxon>
        <taxon>Bacillati</taxon>
        <taxon>Actinomycetota</taxon>
        <taxon>Actinomycetes</taxon>
        <taxon>Pseudonocardiales</taxon>
        <taxon>Pseudonocardiaceae</taxon>
    </lineage>
</organism>
<evidence type="ECO:0000313" key="2">
    <source>
        <dbReference type="EMBL" id="MCT2587629.1"/>
    </source>
</evidence>
<reference evidence="2 3" key="1">
    <citation type="submission" date="2021-02" db="EMBL/GenBank/DDBJ databases">
        <title>Actinophytocola xerophila sp. nov., isolated from soil of cotton cropping field.</title>
        <authorList>
            <person name="Huang R."/>
            <person name="Chen X."/>
            <person name="Ge X."/>
            <person name="Liu W."/>
        </authorList>
    </citation>
    <scope>NUCLEOTIDE SEQUENCE [LARGE SCALE GENOMIC DNA]</scope>
    <source>
        <strain evidence="2 3">S1-96</strain>
    </source>
</reference>
<proteinExistence type="predicted"/>
<evidence type="ECO:0000259" key="1">
    <source>
        <dbReference type="Pfam" id="PF19054"/>
    </source>
</evidence>
<dbReference type="EMBL" id="JAFFZE010000026">
    <property type="protein sequence ID" value="MCT2587629.1"/>
    <property type="molecule type" value="Genomic_DNA"/>
</dbReference>
<protein>
    <submittedName>
        <fullName evidence="2">Helix-turn-helix domain-containing protein</fullName>
    </submittedName>
</protein>
<evidence type="ECO:0000313" key="3">
    <source>
        <dbReference type="Proteomes" id="UP001156441"/>
    </source>
</evidence>
<dbReference type="RefSeq" id="WP_260195538.1">
    <property type="nucleotide sequence ID" value="NZ_JAFFZE010000026.1"/>
</dbReference>
<dbReference type="SUPFAM" id="SSF47413">
    <property type="entry name" value="lambda repressor-like DNA-binding domains"/>
    <property type="match status" value="1"/>
</dbReference>
<comment type="caution">
    <text evidence="2">The sequence shown here is derived from an EMBL/GenBank/DDBJ whole genome shotgun (WGS) entry which is preliminary data.</text>
</comment>
<sequence>MRERDPWIQKRQVGWRLRTLREQAGRKQHEVAAEKEWSVSKVIRIENATVHVSISDLRSLLADYRLDEGETAALLDAARASRREPWLDDYGDLATPRLRRAVAYESAAGHIRQFQLQIVPGVLQTEPYARAVLSMFFPEDRLDGAVAVRMERRRRLLDQDPPRMDVVVDESVLLRAVGGADTMRGQLDHLLTIAEHDWLSLSVVPLAAGAHLGLVGSFALLDLEPDVGIGTVLDIEPGLGEEYLSDRDHELVETYRRHYDDLAKVAVGGEDALAILRRCRSQLAAG</sequence>
<dbReference type="Gene3D" id="1.10.260.40">
    <property type="entry name" value="lambda repressor-like DNA-binding domains"/>
    <property type="match status" value="1"/>
</dbReference>
<feature type="domain" description="DUF5753" evidence="1">
    <location>
        <begin position="98"/>
        <end position="278"/>
    </location>
</feature>
<dbReference type="Proteomes" id="UP001156441">
    <property type="component" value="Unassembled WGS sequence"/>
</dbReference>
<dbReference type="InterPro" id="IPR010982">
    <property type="entry name" value="Lambda_DNA-bd_dom_sf"/>
</dbReference>
<accession>A0ABT2JJC8</accession>
<gene>
    <name evidence="2" type="ORF">JT362_31365</name>
</gene>
<keyword evidence="3" id="KW-1185">Reference proteome</keyword>
<dbReference type="Pfam" id="PF19054">
    <property type="entry name" value="DUF5753"/>
    <property type="match status" value="1"/>
</dbReference>